<accession>A0A931FJW2</accession>
<proteinExistence type="predicted"/>
<keyword evidence="2" id="KW-1185">Reference proteome</keyword>
<sequence length="158" mass="18009">MGFFSFLFRRPIFIGDAVFGRLRQEDADKQTGKAWFITEDLVFPPTGYAISCDIDATADGPSSAQQAFYQHIEQNYNKLTASLIPIIEDGFRNWEFPHRIQDFATEFQLLGLSIPEIDPQCTSPVEWYWSFDTVHDANHMLTIYMSGDTPLPGVQFDG</sequence>
<reference evidence="1 2" key="1">
    <citation type="submission" date="2020-11" db="EMBL/GenBank/DDBJ databases">
        <authorList>
            <person name="Kim M.K."/>
        </authorList>
    </citation>
    <scope>NUCLEOTIDE SEQUENCE [LARGE SCALE GENOMIC DNA]</scope>
    <source>
        <strain evidence="1 2">BT439</strain>
    </source>
</reference>
<protein>
    <submittedName>
        <fullName evidence="1">Uncharacterized protein</fullName>
    </submittedName>
</protein>
<gene>
    <name evidence="1" type="ORF">I2I01_11915</name>
</gene>
<organism evidence="1 2">
    <name type="scientific">Hymenobacter properus</name>
    <dbReference type="NCBI Taxonomy" id="2791026"/>
    <lineage>
        <taxon>Bacteria</taxon>
        <taxon>Pseudomonadati</taxon>
        <taxon>Bacteroidota</taxon>
        <taxon>Cytophagia</taxon>
        <taxon>Cytophagales</taxon>
        <taxon>Hymenobacteraceae</taxon>
        <taxon>Hymenobacter</taxon>
    </lineage>
</organism>
<dbReference type="RefSeq" id="WP_196286661.1">
    <property type="nucleotide sequence ID" value="NZ_JADQDP010000002.1"/>
</dbReference>
<evidence type="ECO:0000313" key="1">
    <source>
        <dbReference type="EMBL" id="MBF9142348.1"/>
    </source>
</evidence>
<comment type="caution">
    <text evidence="1">The sequence shown here is derived from an EMBL/GenBank/DDBJ whole genome shotgun (WGS) entry which is preliminary data.</text>
</comment>
<dbReference type="AlphaFoldDB" id="A0A931FJW2"/>
<dbReference type="EMBL" id="JADQDP010000002">
    <property type="protein sequence ID" value="MBF9142348.1"/>
    <property type="molecule type" value="Genomic_DNA"/>
</dbReference>
<name>A0A931FJW2_9BACT</name>
<dbReference type="Proteomes" id="UP000645610">
    <property type="component" value="Unassembled WGS sequence"/>
</dbReference>
<evidence type="ECO:0000313" key="2">
    <source>
        <dbReference type="Proteomes" id="UP000645610"/>
    </source>
</evidence>